<gene>
    <name evidence="4" type="ORF">METZ01_LOCUS339727</name>
</gene>
<dbReference type="Pfam" id="PF01471">
    <property type="entry name" value="PG_binding_1"/>
    <property type="match status" value="1"/>
</dbReference>
<proteinExistence type="predicted"/>
<evidence type="ECO:0000256" key="2">
    <source>
        <dbReference type="SAM" id="Phobius"/>
    </source>
</evidence>
<feature type="compositionally biased region" description="Polar residues" evidence="1">
    <location>
        <begin position="18"/>
        <end position="27"/>
    </location>
</feature>
<dbReference type="AlphaFoldDB" id="A0A382QMY4"/>
<keyword evidence="2" id="KW-0472">Membrane</keyword>
<feature type="domain" description="Peptidoglycan binding-like" evidence="3">
    <location>
        <begin position="170"/>
        <end position="220"/>
    </location>
</feature>
<protein>
    <recommendedName>
        <fullName evidence="3">Peptidoglycan binding-like domain-containing protein</fullName>
    </recommendedName>
</protein>
<dbReference type="InterPro" id="IPR036365">
    <property type="entry name" value="PGBD-like_sf"/>
</dbReference>
<organism evidence="4">
    <name type="scientific">marine metagenome</name>
    <dbReference type="NCBI Taxonomy" id="408172"/>
    <lineage>
        <taxon>unclassified sequences</taxon>
        <taxon>metagenomes</taxon>
        <taxon>ecological metagenomes</taxon>
    </lineage>
</organism>
<name>A0A382QMY4_9ZZZZ</name>
<feature type="transmembrane region" description="Helical" evidence="2">
    <location>
        <begin position="49"/>
        <end position="70"/>
    </location>
</feature>
<dbReference type="SUPFAM" id="SSF47090">
    <property type="entry name" value="PGBD-like"/>
    <property type="match status" value="1"/>
</dbReference>
<reference evidence="4" key="1">
    <citation type="submission" date="2018-05" db="EMBL/GenBank/DDBJ databases">
        <authorList>
            <person name="Lanie J.A."/>
            <person name="Ng W.-L."/>
            <person name="Kazmierczak K.M."/>
            <person name="Andrzejewski T.M."/>
            <person name="Davidsen T.M."/>
            <person name="Wayne K.J."/>
            <person name="Tettelin H."/>
            <person name="Glass J.I."/>
            <person name="Rusch D."/>
            <person name="Podicherti R."/>
            <person name="Tsui H.-C.T."/>
            <person name="Winkler M.E."/>
        </authorList>
    </citation>
    <scope>NUCLEOTIDE SEQUENCE</scope>
</reference>
<evidence type="ECO:0000256" key="1">
    <source>
        <dbReference type="SAM" id="MobiDB-lite"/>
    </source>
</evidence>
<evidence type="ECO:0000313" key="4">
    <source>
        <dbReference type="EMBL" id="SVC86873.1"/>
    </source>
</evidence>
<feature type="region of interest" description="Disordered" evidence="1">
    <location>
        <begin position="1"/>
        <end position="27"/>
    </location>
</feature>
<dbReference type="Gene3D" id="1.10.101.10">
    <property type="entry name" value="PGBD-like superfamily/PGBD"/>
    <property type="match status" value="1"/>
</dbReference>
<feature type="non-terminal residue" evidence="4">
    <location>
        <position position="257"/>
    </location>
</feature>
<feature type="compositionally biased region" description="Polar residues" evidence="1">
    <location>
        <begin position="106"/>
        <end position="117"/>
    </location>
</feature>
<accession>A0A382QMY4</accession>
<feature type="region of interest" description="Disordered" evidence="1">
    <location>
        <begin position="98"/>
        <end position="117"/>
    </location>
</feature>
<keyword evidence="2" id="KW-0812">Transmembrane</keyword>
<evidence type="ECO:0000259" key="3">
    <source>
        <dbReference type="Pfam" id="PF01471"/>
    </source>
</evidence>
<dbReference type="EMBL" id="UINC01115670">
    <property type="protein sequence ID" value="SVC86873.1"/>
    <property type="molecule type" value="Genomic_DNA"/>
</dbReference>
<dbReference type="InterPro" id="IPR002477">
    <property type="entry name" value="Peptidoglycan-bd-like"/>
</dbReference>
<sequence length="257" mass="27363">MSGQGGILKTPHSEIRATFTSGSQTTGTYAPLSGKEVCSMFPPEPEKPWWYHLIWALPCMAATGMLGYWLKKPGTVETEKVVKVTEIVYRTNTIQVPVANTPPPTQTGSQISGLQSTNNFTATRGVPVRTNRTAAAAIGLTPLNGANRDAPGFNVASVDFTPRAPKTDFEIQVALDRAGYSPGSIDGYGGPQTQAALIAFQHRNGLPVTGIANAATKAKLRLEQAALVIRTITASELTQVKPLGKSWTEKSNQEALG</sequence>
<keyword evidence="2" id="KW-1133">Transmembrane helix</keyword>
<dbReference type="InterPro" id="IPR036366">
    <property type="entry name" value="PGBDSf"/>
</dbReference>